<comment type="function">
    <text evidence="5">Bidirectionally degrades single-stranded DNA into large acid-insoluble oligonucleotides, which are then degraded further into small acid-soluble oligonucleotides.</text>
</comment>
<dbReference type="EC" id="3.1.11.6" evidence="5"/>
<dbReference type="EMBL" id="JACRTL010000001">
    <property type="protein sequence ID" value="MBC8609835.1"/>
    <property type="molecule type" value="Genomic_DNA"/>
</dbReference>
<evidence type="ECO:0000259" key="9">
    <source>
        <dbReference type="Pfam" id="PF13742"/>
    </source>
</evidence>
<evidence type="ECO:0000256" key="6">
    <source>
        <dbReference type="RuleBase" id="RU004355"/>
    </source>
</evidence>
<dbReference type="PANTHER" id="PTHR30008">
    <property type="entry name" value="EXODEOXYRIBONUCLEASE 7 LARGE SUBUNIT"/>
    <property type="match status" value="1"/>
</dbReference>
<feature type="coiled-coil region" evidence="7">
    <location>
        <begin position="313"/>
        <end position="344"/>
    </location>
</feature>
<keyword evidence="1 5" id="KW-0963">Cytoplasm</keyword>
<dbReference type="InterPro" id="IPR003753">
    <property type="entry name" value="Exonuc_VII_L"/>
</dbReference>
<dbReference type="GO" id="GO:0006308">
    <property type="term" value="P:DNA catabolic process"/>
    <property type="evidence" value="ECO:0007669"/>
    <property type="project" value="UniProtKB-UniRule"/>
</dbReference>
<dbReference type="GO" id="GO:0009318">
    <property type="term" value="C:exodeoxyribonuclease VII complex"/>
    <property type="evidence" value="ECO:0007669"/>
    <property type="project" value="UniProtKB-UniRule"/>
</dbReference>
<evidence type="ECO:0000256" key="4">
    <source>
        <dbReference type="ARBA" id="ARBA00022839"/>
    </source>
</evidence>
<keyword evidence="7" id="KW-0175">Coiled coil</keyword>
<organism evidence="10 11">
    <name type="scientific">Massiliimalia timonensis</name>
    <dbReference type="NCBI Taxonomy" id="1987501"/>
    <lineage>
        <taxon>Bacteria</taxon>
        <taxon>Bacillati</taxon>
        <taxon>Bacillota</taxon>
        <taxon>Clostridia</taxon>
        <taxon>Eubacteriales</taxon>
        <taxon>Oscillospiraceae</taxon>
        <taxon>Massiliimalia</taxon>
    </lineage>
</organism>
<dbReference type="PANTHER" id="PTHR30008:SF0">
    <property type="entry name" value="EXODEOXYRIBONUCLEASE 7 LARGE SUBUNIT"/>
    <property type="match status" value="1"/>
</dbReference>
<dbReference type="GO" id="GO:0005737">
    <property type="term" value="C:cytoplasm"/>
    <property type="evidence" value="ECO:0007669"/>
    <property type="project" value="UniProtKB-SubCell"/>
</dbReference>
<dbReference type="InterPro" id="IPR020579">
    <property type="entry name" value="Exonuc_VII_lsu_C"/>
</dbReference>
<sequence>MLDYFDTVYSVSQLNRYLKDVIDSDGFLKQITIKGELSNFTNHLKTGHFYFSLKDQNCSIKAVMFRTYAHQVRFRPENGMGVVLTGSVRVFERDGALQFYCERMEPDGIGALTLAFEQLKERLAKEGLFAQEHKKPIPVYPKRIGVVTSKTGAALQDILNILSRRYPVATVVLIPALVQGENAAASVCEGIALAEEAELDVLIVGRGGGSIEDLWCFNEECVARAIYQCTVPVISAVGHEIDFTIADFVADLRAPTPSAAAELCAPDIRDLIAGLGAVKEKLDYQMKQKLQQCSEAFTVQAGRLERFSPQRVLEHSQERLNHLSDRLERAQQRLLEQKQEQAARAMGMLEALSPLKVFGRGYSAAYVGETLLRSAKQAQAGDTVRTRLTDGEIYSTVMKTTLEGKE</sequence>
<comment type="caution">
    <text evidence="10">The sequence shown here is derived from an EMBL/GenBank/DDBJ whole genome shotgun (WGS) entry which is preliminary data.</text>
</comment>
<evidence type="ECO:0000259" key="8">
    <source>
        <dbReference type="Pfam" id="PF02601"/>
    </source>
</evidence>
<dbReference type="InterPro" id="IPR025824">
    <property type="entry name" value="OB-fold_nuc-bd_dom"/>
</dbReference>
<keyword evidence="3 5" id="KW-0378">Hydrolase</keyword>
<protein>
    <recommendedName>
        <fullName evidence="5">Exodeoxyribonuclease 7 large subunit</fullName>
        <ecNumber evidence="5">3.1.11.6</ecNumber>
    </recommendedName>
    <alternativeName>
        <fullName evidence="5">Exodeoxyribonuclease VII large subunit</fullName>
        <shortName evidence="5">Exonuclease VII large subunit</shortName>
    </alternativeName>
</protein>
<comment type="similarity">
    <text evidence="5 6">Belongs to the XseA family.</text>
</comment>
<comment type="subcellular location">
    <subcellularLocation>
        <location evidence="5 6">Cytoplasm</location>
    </subcellularLocation>
</comment>
<evidence type="ECO:0000256" key="2">
    <source>
        <dbReference type="ARBA" id="ARBA00022722"/>
    </source>
</evidence>
<dbReference type="Pfam" id="PF13742">
    <property type="entry name" value="tRNA_anti_2"/>
    <property type="match status" value="1"/>
</dbReference>
<keyword evidence="2 5" id="KW-0540">Nuclease</keyword>
<dbReference type="Proteomes" id="UP000632659">
    <property type="component" value="Unassembled WGS sequence"/>
</dbReference>
<dbReference type="CDD" id="cd04489">
    <property type="entry name" value="ExoVII_LU_OBF"/>
    <property type="match status" value="1"/>
</dbReference>
<keyword evidence="11" id="KW-1185">Reference proteome</keyword>
<dbReference type="AlphaFoldDB" id="A0A8J6TWJ5"/>
<accession>A0A8J6TWJ5</accession>
<evidence type="ECO:0000313" key="11">
    <source>
        <dbReference type="Proteomes" id="UP000632659"/>
    </source>
</evidence>
<proteinExistence type="inferred from homology"/>
<evidence type="ECO:0000313" key="10">
    <source>
        <dbReference type="EMBL" id="MBC8609835.1"/>
    </source>
</evidence>
<dbReference type="GO" id="GO:0008855">
    <property type="term" value="F:exodeoxyribonuclease VII activity"/>
    <property type="evidence" value="ECO:0007669"/>
    <property type="project" value="UniProtKB-UniRule"/>
</dbReference>
<evidence type="ECO:0000256" key="5">
    <source>
        <dbReference type="HAMAP-Rule" id="MF_00378"/>
    </source>
</evidence>
<evidence type="ECO:0000256" key="3">
    <source>
        <dbReference type="ARBA" id="ARBA00022801"/>
    </source>
</evidence>
<feature type="domain" description="Exonuclease VII large subunit C-terminal" evidence="8">
    <location>
        <begin position="128"/>
        <end position="298"/>
    </location>
</feature>
<name>A0A8J6TWJ5_9FIRM</name>
<dbReference type="Pfam" id="PF02601">
    <property type="entry name" value="Exonuc_VII_L"/>
    <property type="match status" value="1"/>
</dbReference>
<keyword evidence="4 5" id="KW-0269">Exonuclease</keyword>
<feature type="domain" description="OB-fold nucleic acid binding" evidence="9">
    <location>
        <begin position="9"/>
        <end position="105"/>
    </location>
</feature>
<dbReference type="HAMAP" id="MF_00378">
    <property type="entry name" value="Exonuc_7_L"/>
    <property type="match status" value="1"/>
</dbReference>
<dbReference type="NCBIfam" id="TIGR00237">
    <property type="entry name" value="xseA"/>
    <property type="match status" value="1"/>
</dbReference>
<dbReference type="RefSeq" id="WP_187536169.1">
    <property type="nucleotide sequence ID" value="NZ_JACRTL010000001.1"/>
</dbReference>
<comment type="catalytic activity">
    <reaction evidence="5 6">
        <text>Exonucleolytic cleavage in either 5'- to 3'- or 3'- to 5'-direction to yield nucleoside 5'-phosphates.</text>
        <dbReference type="EC" id="3.1.11.6"/>
    </reaction>
</comment>
<reference evidence="10" key="1">
    <citation type="submission" date="2020-08" db="EMBL/GenBank/DDBJ databases">
        <title>Genome public.</title>
        <authorList>
            <person name="Liu C."/>
            <person name="Sun Q."/>
        </authorList>
    </citation>
    <scope>NUCLEOTIDE SEQUENCE</scope>
    <source>
        <strain evidence="10">NSJ-15</strain>
    </source>
</reference>
<comment type="subunit">
    <text evidence="5">Heterooligomer composed of large and small subunits.</text>
</comment>
<evidence type="ECO:0000256" key="7">
    <source>
        <dbReference type="SAM" id="Coils"/>
    </source>
</evidence>
<dbReference type="GO" id="GO:0003676">
    <property type="term" value="F:nucleic acid binding"/>
    <property type="evidence" value="ECO:0007669"/>
    <property type="project" value="InterPro"/>
</dbReference>
<evidence type="ECO:0000256" key="1">
    <source>
        <dbReference type="ARBA" id="ARBA00022490"/>
    </source>
</evidence>
<gene>
    <name evidence="5 10" type="primary">xseA</name>
    <name evidence="10" type="ORF">H8702_01695</name>
</gene>